<gene>
    <name evidence="10" type="ordered locus">DEHA2F19096g</name>
</gene>
<evidence type="ECO:0000256" key="7">
    <source>
        <dbReference type="ARBA" id="ARBA00022833"/>
    </source>
</evidence>
<evidence type="ECO:0000313" key="10">
    <source>
        <dbReference type="EMBL" id="CAG89560.1"/>
    </source>
</evidence>
<dbReference type="MEROPS" id="M18.001"/>
<keyword evidence="11" id="KW-1185">Reference proteome</keyword>
<dbReference type="Proteomes" id="UP000000599">
    <property type="component" value="Chromosome F"/>
</dbReference>
<keyword evidence="4 9" id="KW-0645">Protease</keyword>
<accession>Q6BKU6</accession>
<dbReference type="InterPro" id="IPR023358">
    <property type="entry name" value="Peptidase_M18_dom2"/>
</dbReference>
<evidence type="ECO:0000256" key="1">
    <source>
        <dbReference type="ARBA" id="ARBA00001947"/>
    </source>
</evidence>
<evidence type="ECO:0000256" key="3">
    <source>
        <dbReference type="ARBA" id="ARBA00022438"/>
    </source>
</evidence>
<keyword evidence="7 9" id="KW-0862">Zinc</keyword>
<dbReference type="Gene3D" id="3.40.630.10">
    <property type="entry name" value="Zn peptidases"/>
    <property type="match status" value="1"/>
</dbReference>
<dbReference type="GeneID" id="2903744"/>
<sequence>MMNNDKICSTDDELSTDDEFEYVETEQLDDIIQTSQRQYRPGDNAKSTKNQLDESKEFFDKYADKYLEFTDNNPTTFHVIDYFKRLLEEHGFKYIPEGAAISEEISKRIREGGLFFSVRSDLSIVGFVVGGKWDAGSGIGVIGSHVDSLSIKLKPVSKHKAINGFNMLGVAGYSSTLTELCLDRDFGIGGTILVKNGDGKMTRKLVNSTPHPIAKIPKLAEHFGEIADKKYNQETQMVPIIGYGQNEDEPSEVEKKSPLYGKHSLELLRYISKISETPVDRIIGLDLELFDVQSATRGGLCKEFIFAPRIDDRLCSFAAVYSLIEYSKTFNEDFGEYDDFNAVLLVDNEEIGSGTRTGAKGKFLNAVLDRVIAIRGEKSPAANLAFANSVILSADVTHALNPNFKEAYLKDHYPLPNKGLTIKVDPNGHVMTDTIGQVLLGDIARKENQQLQTFHIRNDGRSGSTIGPALACDTGARVIDVGLPQLSMHSIRAMCGFKEVGLGVNIFKSFFKHWRKSYDEIDY</sequence>
<dbReference type="GO" id="GO:0070006">
    <property type="term" value="F:metalloaminopeptidase activity"/>
    <property type="evidence" value="ECO:0007669"/>
    <property type="project" value="TreeGrafter"/>
</dbReference>
<dbReference type="STRING" id="284592.Q6BKU6"/>
<dbReference type="PANTHER" id="PTHR28570">
    <property type="entry name" value="ASPARTYL AMINOPEPTIDASE"/>
    <property type="match status" value="1"/>
</dbReference>
<comment type="similarity">
    <text evidence="2 9">Belongs to the peptidase M18 family.</text>
</comment>
<keyword evidence="8 9" id="KW-0482">Metalloprotease</keyword>
<dbReference type="InParanoid" id="Q6BKU6"/>
<dbReference type="SUPFAM" id="SSF101821">
    <property type="entry name" value="Aminopeptidase/glucanase lid domain"/>
    <property type="match status" value="1"/>
</dbReference>
<dbReference type="SUPFAM" id="SSF53187">
    <property type="entry name" value="Zn-dependent exopeptidases"/>
    <property type="match status" value="1"/>
</dbReference>
<evidence type="ECO:0000256" key="4">
    <source>
        <dbReference type="ARBA" id="ARBA00022670"/>
    </source>
</evidence>
<keyword evidence="6 9" id="KW-0378">Hydrolase</keyword>
<evidence type="ECO:0000256" key="6">
    <source>
        <dbReference type="ARBA" id="ARBA00022801"/>
    </source>
</evidence>
<dbReference type="GO" id="GO:0006508">
    <property type="term" value="P:proteolysis"/>
    <property type="evidence" value="ECO:0007669"/>
    <property type="project" value="UniProtKB-KW"/>
</dbReference>
<dbReference type="GO" id="GO:0000324">
    <property type="term" value="C:fungal-type vacuole"/>
    <property type="evidence" value="ECO:0007669"/>
    <property type="project" value="TreeGrafter"/>
</dbReference>
<organism evidence="10 11">
    <name type="scientific">Debaryomyces hansenii (strain ATCC 36239 / CBS 767 / BCRC 21394 / JCM 1990 / NBRC 0083 / IGC 2968)</name>
    <name type="common">Yeast</name>
    <name type="synonym">Torulaspora hansenii</name>
    <dbReference type="NCBI Taxonomy" id="284592"/>
    <lineage>
        <taxon>Eukaryota</taxon>
        <taxon>Fungi</taxon>
        <taxon>Dikarya</taxon>
        <taxon>Ascomycota</taxon>
        <taxon>Saccharomycotina</taxon>
        <taxon>Pichiomycetes</taxon>
        <taxon>Debaryomycetaceae</taxon>
        <taxon>Debaryomyces</taxon>
    </lineage>
</organism>
<dbReference type="EMBL" id="CR382138">
    <property type="protein sequence ID" value="CAG89560.1"/>
    <property type="molecule type" value="Genomic_DNA"/>
</dbReference>
<dbReference type="Pfam" id="PF02127">
    <property type="entry name" value="Peptidase_M18"/>
    <property type="match status" value="1"/>
</dbReference>
<proteinExistence type="inferred from homology"/>
<dbReference type="AlphaFoldDB" id="Q6BKU6"/>
<reference evidence="10 11" key="1">
    <citation type="journal article" date="2004" name="Nature">
        <title>Genome evolution in yeasts.</title>
        <authorList>
            <consortium name="Genolevures"/>
            <person name="Dujon B."/>
            <person name="Sherman D."/>
            <person name="Fischer G."/>
            <person name="Durrens P."/>
            <person name="Casaregola S."/>
            <person name="Lafontaine I."/>
            <person name="de Montigny J."/>
            <person name="Marck C."/>
            <person name="Neuveglise C."/>
            <person name="Talla E."/>
            <person name="Goffard N."/>
            <person name="Frangeul L."/>
            <person name="Aigle M."/>
            <person name="Anthouard V."/>
            <person name="Babour A."/>
            <person name="Barbe V."/>
            <person name="Barnay S."/>
            <person name="Blanchin S."/>
            <person name="Beckerich J.M."/>
            <person name="Beyne E."/>
            <person name="Bleykasten C."/>
            <person name="Boisrame A."/>
            <person name="Boyer J."/>
            <person name="Cattolico L."/>
            <person name="Confanioleri F."/>
            <person name="de Daruvar A."/>
            <person name="Despons L."/>
            <person name="Fabre E."/>
            <person name="Fairhead C."/>
            <person name="Ferry-Dumazet H."/>
            <person name="Groppi A."/>
            <person name="Hantraye F."/>
            <person name="Hennequin C."/>
            <person name="Jauniaux N."/>
            <person name="Joyet P."/>
            <person name="Kachouri R."/>
            <person name="Kerrest A."/>
            <person name="Koszul R."/>
            <person name="Lemaire M."/>
            <person name="Lesur I."/>
            <person name="Ma L."/>
            <person name="Muller H."/>
            <person name="Nicaud J.M."/>
            <person name="Nikolski M."/>
            <person name="Oztas S."/>
            <person name="Ozier-Kalogeropoulos O."/>
            <person name="Pellenz S."/>
            <person name="Potier S."/>
            <person name="Richard G.F."/>
            <person name="Straub M.L."/>
            <person name="Suleau A."/>
            <person name="Swennene D."/>
            <person name="Tekaia F."/>
            <person name="Wesolowski-Louvel M."/>
            <person name="Westhof E."/>
            <person name="Wirth B."/>
            <person name="Zeniou-Meyer M."/>
            <person name="Zivanovic I."/>
            <person name="Bolotin-Fukuhara M."/>
            <person name="Thierry A."/>
            <person name="Bouchier C."/>
            <person name="Caudron B."/>
            <person name="Scarpelli C."/>
            <person name="Gaillardin C."/>
            <person name="Weissenbach J."/>
            <person name="Wincker P."/>
            <person name="Souciet J.L."/>
        </authorList>
    </citation>
    <scope>NUCLEOTIDE SEQUENCE [LARGE SCALE GENOMIC DNA]</scope>
    <source>
        <strain evidence="11">ATCC 36239 / CBS 767 / BCRC 21394 / JCM 1990 / NBRC 0083 / IGC 2968</strain>
    </source>
</reference>
<keyword evidence="3 9" id="KW-0031">Aminopeptidase</keyword>
<dbReference type="GO" id="GO:0008270">
    <property type="term" value="F:zinc ion binding"/>
    <property type="evidence" value="ECO:0007669"/>
    <property type="project" value="InterPro"/>
</dbReference>
<dbReference type="OrthoDB" id="9880441at2759"/>
<dbReference type="PRINTS" id="PR00932">
    <property type="entry name" value="AMINO1PTASE"/>
</dbReference>
<keyword evidence="5 9" id="KW-0479">Metal-binding</keyword>
<name>Q6BKU6_DEBHA</name>
<dbReference type="InterPro" id="IPR001948">
    <property type="entry name" value="Peptidase_M18"/>
</dbReference>
<evidence type="ECO:0000256" key="8">
    <source>
        <dbReference type="ARBA" id="ARBA00023049"/>
    </source>
</evidence>
<dbReference type="HOGENOM" id="CLU_019532_3_1_1"/>
<dbReference type="PANTHER" id="PTHR28570:SF4">
    <property type="entry name" value="VACUOLAR AMINOPEPTIDASE 1"/>
    <property type="match status" value="1"/>
</dbReference>
<comment type="cofactor">
    <cofactor evidence="1">
        <name>Zn(2+)</name>
        <dbReference type="ChEBI" id="CHEBI:29105"/>
    </cofactor>
</comment>
<evidence type="ECO:0000256" key="2">
    <source>
        <dbReference type="ARBA" id="ARBA00008290"/>
    </source>
</evidence>
<dbReference type="VEuPathDB" id="FungiDB:DEHA2F19096g"/>
<protein>
    <submittedName>
        <fullName evidence="10">DEHA2F19096p</fullName>
    </submittedName>
</protein>
<evidence type="ECO:0000256" key="9">
    <source>
        <dbReference type="RuleBase" id="RU004386"/>
    </source>
</evidence>
<evidence type="ECO:0000256" key="5">
    <source>
        <dbReference type="ARBA" id="ARBA00022723"/>
    </source>
</evidence>
<evidence type="ECO:0000313" key="11">
    <source>
        <dbReference type="Proteomes" id="UP000000599"/>
    </source>
</evidence>
<dbReference type="KEGG" id="dha:DEHA2F19096g"/>
<dbReference type="eggNOG" id="KOG2596">
    <property type="taxonomic scope" value="Eukaryota"/>
</dbReference>
<dbReference type="Gene3D" id="2.30.250.10">
    <property type="entry name" value="Aminopeptidase i, Domain 2"/>
    <property type="match status" value="1"/>
</dbReference>
<dbReference type="OMA" id="ANHEEIG"/>
<dbReference type="RefSeq" id="XP_461175.1">
    <property type="nucleotide sequence ID" value="XM_461175.1"/>
</dbReference>